<protein>
    <recommendedName>
        <fullName evidence="3">Nuclear transport factor 2 family protein</fullName>
    </recommendedName>
</protein>
<proteinExistence type="predicted"/>
<accession>A0ABN7I307</accession>
<evidence type="ECO:0000313" key="1">
    <source>
        <dbReference type="EMBL" id="CAD6550487.1"/>
    </source>
</evidence>
<dbReference type="SUPFAM" id="SSF54427">
    <property type="entry name" value="NTF2-like"/>
    <property type="match status" value="1"/>
</dbReference>
<sequence>MTETPVEVEASTQRVFEHHLGAFAVGIDEILSDYDENAVLMTPGKVYRGLDEIRQFFKAFVDSAEPAFWSAFKITSQCVAREVAYFAWEAKPSVTLATDTLFVKSGKISIQTFTSLGA</sequence>
<reference evidence="1 2" key="1">
    <citation type="submission" date="2020-10" db="EMBL/GenBank/DDBJ databases">
        <authorList>
            <person name="Peeters C."/>
        </authorList>
    </citation>
    <scope>NUCLEOTIDE SEQUENCE [LARGE SCALE GENOMIC DNA]</scope>
    <source>
        <strain evidence="1 2">LMG 27952</strain>
    </source>
</reference>
<dbReference type="RefSeq" id="WP_201698575.1">
    <property type="nucleotide sequence ID" value="NZ_CAJHCQ010000014.1"/>
</dbReference>
<evidence type="ECO:0008006" key="3">
    <source>
        <dbReference type="Google" id="ProtNLM"/>
    </source>
</evidence>
<dbReference type="Gene3D" id="3.10.450.50">
    <property type="match status" value="1"/>
</dbReference>
<evidence type="ECO:0000313" key="2">
    <source>
        <dbReference type="Proteomes" id="UP000656319"/>
    </source>
</evidence>
<organism evidence="1 2">
    <name type="scientific">Paraburkholderia hiiakae</name>
    <dbReference type="NCBI Taxonomy" id="1081782"/>
    <lineage>
        <taxon>Bacteria</taxon>
        <taxon>Pseudomonadati</taxon>
        <taxon>Pseudomonadota</taxon>
        <taxon>Betaproteobacteria</taxon>
        <taxon>Burkholderiales</taxon>
        <taxon>Burkholderiaceae</taxon>
        <taxon>Paraburkholderia</taxon>
    </lineage>
</organism>
<dbReference type="Proteomes" id="UP000656319">
    <property type="component" value="Unassembled WGS sequence"/>
</dbReference>
<comment type="caution">
    <text evidence="1">The sequence shown here is derived from an EMBL/GenBank/DDBJ whole genome shotgun (WGS) entry which is preliminary data.</text>
</comment>
<keyword evidence="2" id="KW-1185">Reference proteome</keyword>
<dbReference type="EMBL" id="CAJHCQ010000014">
    <property type="protein sequence ID" value="CAD6550487.1"/>
    <property type="molecule type" value="Genomic_DNA"/>
</dbReference>
<dbReference type="InterPro" id="IPR032710">
    <property type="entry name" value="NTF2-like_dom_sf"/>
</dbReference>
<name>A0ABN7I307_9BURK</name>
<gene>
    <name evidence="1" type="ORF">LMG27952_05018</name>
</gene>